<evidence type="ECO:0000313" key="3">
    <source>
        <dbReference type="Proteomes" id="UP000216998"/>
    </source>
</evidence>
<accession>A0A255ZAB4</accession>
<evidence type="ECO:0008006" key="4">
    <source>
        <dbReference type="Google" id="ProtNLM"/>
    </source>
</evidence>
<sequence>MKRFSSIAAAVMASILWPSPAFAAEPDVTLGQPLSFGSVVHSGAGTVAIGTDGTAAYTGGVEAFRQGAVPREARVAVTGDPGQALTITIAGGGSTAALGSWTIDQLVIAVDSVQSPVPERSAAGGIPITLSTIPGTPAEVRIGGRLALPAGQLDPGATSGSILIEATYE</sequence>
<evidence type="ECO:0000313" key="2">
    <source>
        <dbReference type="EMBL" id="OYQ37805.1"/>
    </source>
</evidence>
<name>A0A255ZAB4_9PROT</name>
<comment type="caution">
    <text evidence="2">The sequence shown here is derived from an EMBL/GenBank/DDBJ whole genome shotgun (WGS) entry which is preliminary data.</text>
</comment>
<keyword evidence="3" id="KW-1185">Reference proteome</keyword>
<feature type="chain" id="PRO_5012920087" description="DUF4402 domain-containing protein" evidence="1">
    <location>
        <begin position="24"/>
        <end position="169"/>
    </location>
</feature>
<dbReference type="AlphaFoldDB" id="A0A255ZAB4"/>
<feature type="signal peptide" evidence="1">
    <location>
        <begin position="1"/>
        <end position="23"/>
    </location>
</feature>
<dbReference type="Proteomes" id="UP000216998">
    <property type="component" value="Unassembled WGS sequence"/>
</dbReference>
<gene>
    <name evidence="2" type="ORF">CHU95_00395</name>
</gene>
<organism evidence="2 3">
    <name type="scientific">Niveispirillum lacus</name>
    <dbReference type="NCBI Taxonomy" id="1981099"/>
    <lineage>
        <taxon>Bacteria</taxon>
        <taxon>Pseudomonadati</taxon>
        <taxon>Pseudomonadota</taxon>
        <taxon>Alphaproteobacteria</taxon>
        <taxon>Rhodospirillales</taxon>
        <taxon>Azospirillaceae</taxon>
        <taxon>Niveispirillum</taxon>
    </lineage>
</organism>
<dbReference type="RefSeq" id="WP_094452601.1">
    <property type="nucleotide sequence ID" value="NZ_NOXU01000010.1"/>
</dbReference>
<dbReference type="InterPro" id="IPR025514">
    <property type="entry name" value="DUF4402"/>
</dbReference>
<reference evidence="2 3" key="1">
    <citation type="submission" date="2017-07" db="EMBL/GenBank/DDBJ databases">
        <title>Niveispirillum cyanobacteriorum sp. nov., isolated from cyanobacterial aggregates in a eutrophic lake.</title>
        <authorList>
            <person name="Cai H."/>
        </authorList>
    </citation>
    <scope>NUCLEOTIDE SEQUENCE [LARGE SCALE GENOMIC DNA]</scope>
    <source>
        <strain evidence="3">TH1-14</strain>
    </source>
</reference>
<protein>
    <recommendedName>
        <fullName evidence="4">DUF4402 domain-containing protein</fullName>
    </recommendedName>
</protein>
<dbReference type="EMBL" id="NOXU01000010">
    <property type="protein sequence ID" value="OYQ37805.1"/>
    <property type="molecule type" value="Genomic_DNA"/>
</dbReference>
<keyword evidence="1" id="KW-0732">Signal</keyword>
<dbReference type="Pfam" id="PF14352">
    <property type="entry name" value="DUF4402"/>
    <property type="match status" value="1"/>
</dbReference>
<proteinExistence type="predicted"/>
<evidence type="ECO:0000256" key="1">
    <source>
        <dbReference type="SAM" id="SignalP"/>
    </source>
</evidence>